<organism evidence="2 3">
    <name type="scientific">Psophocarpus tetragonolobus</name>
    <name type="common">Winged bean</name>
    <name type="synonym">Dolichos tetragonolobus</name>
    <dbReference type="NCBI Taxonomy" id="3891"/>
    <lineage>
        <taxon>Eukaryota</taxon>
        <taxon>Viridiplantae</taxon>
        <taxon>Streptophyta</taxon>
        <taxon>Embryophyta</taxon>
        <taxon>Tracheophyta</taxon>
        <taxon>Spermatophyta</taxon>
        <taxon>Magnoliopsida</taxon>
        <taxon>eudicotyledons</taxon>
        <taxon>Gunneridae</taxon>
        <taxon>Pentapetalae</taxon>
        <taxon>rosids</taxon>
        <taxon>fabids</taxon>
        <taxon>Fabales</taxon>
        <taxon>Fabaceae</taxon>
        <taxon>Papilionoideae</taxon>
        <taxon>50 kb inversion clade</taxon>
        <taxon>NPAAA clade</taxon>
        <taxon>indigoferoid/millettioid clade</taxon>
        <taxon>Phaseoleae</taxon>
        <taxon>Psophocarpus</taxon>
    </lineage>
</organism>
<accession>A0AAN9SYT2</accession>
<keyword evidence="3" id="KW-1185">Reference proteome</keyword>
<evidence type="ECO:0000313" key="3">
    <source>
        <dbReference type="Proteomes" id="UP001386955"/>
    </source>
</evidence>
<dbReference type="AlphaFoldDB" id="A0AAN9SYT2"/>
<dbReference type="EMBL" id="JAYMYS010000002">
    <property type="protein sequence ID" value="KAK7407240.1"/>
    <property type="molecule type" value="Genomic_DNA"/>
</dbReference>
<proteinExistence type="predicted"/>
<protein>
    <submittedName>
        <fullName evidence="2">Uncharacterized protein</fullName>
    </submittedName>
</protein>
<feature type="region of interest" description="Disordered" evidence="1">
    <location>
        <begin position="28"/>
        <end position="57"/>
    </location>
</feature>
<comment type="caution">
    <text evidence="2">The sequence shown here is derived from an EMBL/GenBank/DDBJ whole genome shotgun (WGS) entry which is preliminary data.</text>
</comment>
<name>A0AAN9SYT2_PSOTE</name>
<evidence type="ECO:0000313" key="2">
    <source>
        <dbReference type="EMBL" id="KAK7407240.1"/>
    </source>
</evidence>
<dbReference type="Proteomes" id="UP001386955">
    <property type="component" value="Unassembled WGS sequence"/>
</dbReference>
<sequence length="78" mass="8498">MVGQGSRAEGPGSKVHFQDAKIRGYKAAGEPCKPLSNIGPLRPDEQKKENITPQNLKVTKPTATEQLFGSFQFLSLID</sequence>
<reference evidence="2 3" key="1">
    <citation type="submission" date="2024-01" db="EMBL/GenBank/DDBJ databases">
        <title>The genomes of 5 underutilized Papilionoideae crops provide insights into root nodulation and disease resistanc.</title>
        <authorList>
            <person name="Jiang F."/>
        </authorList>
    </citation>
    <scope>NUCLEOTIDE SEQUENCE [LARGE SCALE GENOMIC DNA]</scope>
    <source>
        <strain evidence="2">DUOXIRENSHENG_FW03</strain>
        <tissue evidence="2">Leaves</tissue>
    </source>
</reference>
<evidence type="ECO:0000256" key="1">
    <source>
        <dbReference type="SAM" id="MobiDB-lite"/>
    </source>
</evidence>
<gene>
    <name evidence="2" type="ORF">VNO78_08976</name>
</gene>